<evidence type="ECO:0000313" key="3">
    <source>
        <dbReference type="Proteomes" id="UP000011518"/>
    </source>
</evidence>
<dbReference type="AlphaFoldDB" id="L8Y355"/>
<accession>L8Y355</accession>
<sequence>MTQKLLLGRDFRAQRRPGICRVSPGAGSPACNAAPNLARSWGLPGARGGRPAGDCGARVAGTQEPLRCHSGPPQSSLGSGKPSPGGRRPEPSAQGNLYEPSAARLSMPSEPEQLLRND</sequence>
<feature type="region of interest" description="Disordered" evidence="1">
    <location>
        <begin position="42"/>
        <end position="118"/>
    </location>
</feature>
<keyword evidence="3" id="KW-1185">Reference proteome</keyword>
<dbReference type="Proteomes" id="UP000011518">
    <property type="component" value="Unassembled WGS sequence"/>
</dbReference>
<gene>
    <name evidence="2" type="ORF">TREES_T100021310</name>
</gene>
<name>L8Y355_TUPCH</name>
<proteinExistence type="predicted"/>
<organism evidence="2 3">
    <name type="scientific">Tupaia chinensis</name>
    <name type="common">Chinese tree shrew</name>
    <name type="synonym">Tupaia belangeri chinensis</name>
    <dbReference type="NCBI Taxonomy" id="246437"/>
    <lineage>
        <taxon>Eukaryota</taxon>
        <taxon>Metazoa</taxon>
        <taxon>Chordata</taxon>
        <taxon>Craniata</taxon>
        <taxon>Vertebrata</taxon>
        <taxon>Euteleostomi</taxon>
        <taxon>Mammalia</taxon>
        <taxon>Eutheria</taxon>
        <taxon>Euarchontoglires</taxon>
        <taxon>Scandentia</taxon>
        <taxon>Tupaiidae</taxon>
        <taxon>Tupaia</taxon>
    </lineage>
</organism>
<evidence type="ECO:0000313" key="2">
    <source>
        <dbReference type="EMBL" id="ELV10697.1"/>
    </source>
</evidence>
<dbReference type="InParanoid" id="L8Y355"/>
<reference evidence="3" key="2">
    <citation type="journal article" date="2013" name="Nat. Commun.">
        <title>Genome of the Chinese tree shrew.</title>
        <authorList>
            <person name="Fan Y."/>
            <person name="Huang Z.Y."/>
            <person name="Cao C.C."/>
            <person name="Chen C.S."/>
            <person name="Chen Y.X."/>
            <person name="Fan D.D."/>
            <person name="He J."/>
            <person name="Hou H.L."/>
            <person name="Hu L."/>
            <person name="Hu X.T."/>
            <person name="Jiang X.T."/>
            <person name="Lai R."/>
            <person name="Lang Y.S."/>
            <person name="Liang B."/>
            <person name="Liao S.G."/>
            <person name="Mu D."/>
            <person name="Ma Y.Y."/>
            <person name="Niu Y.Y."/>
            <person name="Sun X.Q."/>
            <person name="Xia J.Q."/>
            <person name="Xiao J."/>
            <person name="Xiong Z.Q."/>
            <person name="Xu L."/>
            <person name="Yang L."/>
            <person name="Zhang Y."/>
            <person name="Zhao W."/>
            <person name="Zhao X.D."/>
            <person name="Zheng Y.T."/>
            <person name="Zhou J.M."/>
            <person name="Zhu Y.B."/>
            <person name="Zhang G.J."/>
            <person name="Wang J."/>
            <person name="Yao Y.G."/>
        </authorList>
    </citation>
    <scope>NUCLEOTIDE SEQUENCE [LARGE SCALE GENOMIC DNA]</scope>
</reference>
<protein>
    <submittedName>
        <fullName evidence="2">Uncharacterized protein</fullName>
    </submittedName>
</protein>
<reference evidence="3" key="1">
    <citation type="submission" date="2012-07" db="EMBL/GenBank/DDBJ databases">
        <title>Genome of the Chinese tree shrew, a rising model animal genetically related to primates.</title>
        <authorList>
            <person name="Zhang G."/>
            <person name="Fan Y."/>
            <person name="Yao Y."/>
            <person name="Huang Z."/>
        </authorList>
    </citation>
    <scope>NUCLEOTIDE SEQUENCE [LARGE SCALE GENOMIC DNA]</scope>
</reference>
<feature type="compositionally biased region" description="Low complexity" evidence="1">
    <location>
        <begin position="70"/>
        <end position="86"/>
    </location>
</feature>
<dbReference type="EMBL" id="KB366674">
    <property type="protein sequence ID" value="ELV10697.1"/>
    <property type="molecule type" value="Genomic_DNA"/>
</dbReference>
<evidence type="ECO:0000256" key="1">
    <source>
        <dbReference type="SAM" id="MobiDB-lite"/>
    </source>
</evidence>